<evidence type="ECO:0000256" key="2">
    <source>
        <dbReference type="ARBA" id="ARBA00022692"/>
    </source>
</evidence>
<dbReference type="InterPro" id="IPR049326">
    <property type="entry name" value="Rhodopsin_dom_fungi"/>
</dbReference>
<sequence>MGADRGMQAVVTATIFTALAGLFVILRCISRFWVIHQPGPEDYFIIFAMVLSVATTITIALEKDNGLGRHQDTVSQKEGETMLKVLYASIIVYNLGLFLVKDSILYQYLRFFVERRYRRAAWFLIGFILVGGVAFILTGCFACSPIAFSWDKSIQGGHCINQEPLWFSFSGFNILTDLAVWVLPMPVLWKLQLPRKQKLSLIGVFALGGFGCITGMLRLHAIYVATNSTDPSYDNLPAATWSAAELNVGIMCACVPALRPVISLVFPRLLSTTRRDHSTNPTRGPYARRSTQPQNESVVELSHGIKAQSEISRDDTVSLEHSHDPNSIRVKNECVYELSSDLYDKVLGNLPGWTAEVKPLVESGQLSLKLRCEFSNGLRGPGFKIATAAVEGVLLWDESGMVVTEVISMKERPRGFKLIDNHNHTDAIGGGRSGKRRNKKRRDLDDDDWDI</sequence>
<name>A0AA38XCR1_9EURO</name>
<dbReference type="GO" id="GO:0016020">
    <property type="term" value="C:membrane"/>
    <property type="evidence" value="ECO:0007669"/>
    <property type="project" value="UniProtKB-SubCell"/>
</dbReference>
<evidence type="ECO:0000256" key="5">
    <source>
        <dbReference type="ARBA" id="ARBA00038359"/>
    </source>
</evidence>
<keyword evidence="10" id="KW-1185">Reference proteome</keyword>
<evidence type="ECO:0000256" key="3">
    <source>
        <dbReference type="ARBA" id="ARBA00022989"/>
    </source>
</evidence>
<comment type="caution">
    <text evidence="9">The sequence shown here is derived from an EMBL/GenBank/DDBJ whole genome shotgun (WGS) entry which is preliminary data.</text>
</comment>
<dbReference type="Pfam" id="PF20684">
    <property type="entry name" value="Fung_rhodopsin"/>
    <property type="match status" value="1"/>
</dbReference>
<evidence type="ECO:0000313" key="9">
    <source>
        <dbReference type="EMBL" id="KAJ9610699.1"/>
    </source>
</evidence>
<evidence type="ECO:0000256" key="6">
    <source>
        <dbReference type="SAM" id="MobiDB-lite"/>
    </source>
</evidence>
<proteinExistence type="inferred from homology"/>
<organism evidence="9 10">
    <name type="scientific">Cladophialophora chaetospira</name>
    <dbReference type="NCBI Taxonomy" id="386627"/>
    <lineage>
        <taxon>Eukaryota</taxon>
        <taxon>Fungi</taxon>
        <taxon>Dikarya</taxon>
        <taxon>Ascomycota</taxon>
        <taxon>Pezizomycotina</taxon>
        <taxon>Eurotiomycetes</taxon>
        <taxon>Chaetothyriomycetidae</taxon>
        <taxon>Chaetothyriales</taxon>
        <taxon>Herpotrichiellaceae</taxon>
        <taxon>Cladophialophora</taxon>
    </lineage>
</organism>
<reference evidence="9" key="1">
    <citation type="submission" date="2022-10" db="EMBL/GenBank/DDBJ databases">
        <title>Culturing micro-colonial fungi from biological soil crusts in the Mojave desert and describing Neophaeococcomyces mojavensis, and introducing the new genera and species Taxawa tesnikishii.</title>
        <authorList>
            <person name="Kurbessoian T."/>
            <person name="Stajich J.E."/>
        </authorList>
    </citation>
    <scope>NUCLEOTIDE SEQUENCE</scope>
    <source>
        <strain evidence="9">TK_41</strain>
    </source>
</reference>
<keyword evidence="3 7" id="KW-1133">Transmembrane helix</keyword>
<keyword evidence="2 7" id="KW-0812">Transmembrane</keyword>
<dbReference type="Proteomes" id="UP001172673">
    <property type="component" value="Unassembled WGS sequence"/>
</dbReference>
<feature type="region of interest" description="Disordered" evidence="6">
    <location>
        <begin position="420"/>
        <end position="451"/>
    </location>
</feature>
<dbReference type="AlphaFoldDB" id="A0AA38XCR1"/>
<feature type="transmembrane region" description="Helical" evidence="7">
    <location>
        <begin position="81"/>
        <end position="100"/>
    </location>
</feature>
<comment type="subcellular location">
    <subcellularLocation>
        <location evidence="1">Membrane</location>
        <topology evidence="1">Multi-pass membrane protein</topology>
    </subcellularLocation>
</comment>
<evidence type="ECO:0000256" key="1">
    <source>
        <dbReference type="ARBA" id="ARBA00004141"/>
    </source>
</evidence>
<keyword evidence="4 7" id="KW-0472">Membrane</keyword>
<gene>
    <name evidence="9" type="ORF">H2200_005476</name>
</gene>
<feature type="transmembrane region" description="Helical" evidence="7">
    <location>
        <begin position="121"/>
        <end position="147"/>
    </location>
</feature>
<feature type="region of interest" description="Disordered" evidence="6">
    <location>
        <begin position="275"/>
        <end position="298"/>
    </location>
</feature>
<feature type="transmembrane region" description="Helical" evidence="7">
    <location>
        <begin position="6"/>
        <end position="30"/>
    </location>
</feature>
<protein>
    <recommendedName>
        <fullName evidence="8">Rhodopsin domain-containing protein</fullName>
    </recommendedName>
</protein>
<feature type="transmembrane region" description="Helical" evidence="7">
    <location>
        <begin position="167"/>
        <end position="189"/>
    </location>
</feature>
<evidence type="ECO:0000256" key="7">
    <source>
        <dbReference type="SAM" id="Phobius"/>
    </source>
</evidence>
<accession>A0AA38XCR1</accession>
<evidence type="ECO:0000256" key="4">
    <source>
        <dbReference type="ARBA" id="ARBA00023136"/>
    </source>
</evidence>
<dbReference type="InterPro" id="IPR052337">
    <property type="entry name" value="SAT4-like"/>
</dbReference>
<feature type="domain" description="Rhodopsin" evidence="8">
    <location>
        <begin position="26"/>
        <end position="263"/>
    </location>
</feature>
<feature type="transmembrane region" description="Helical" evidence="7">
    <location>
        <begin position="42"/>
        <end position="61"/>
    </location>
</feature>
<comment type="similarity">
    <text evidence="5">Belongs to the SAT4 family.</text>
</comment>
<feature type="transmembrane region" description="Helical" evidence="7">
    <location>
        <begin position="201"/>
        <end position="226"/>
    </location>
</feature>
<evidence type="ECO:0000259" key="8">
    <source>
        <dbReference type="Pfam" id="PF20684"/>
    </source>
</evidence>
<dbReference type="PANTHER" id="PTHR33048:SF47">
    <property type="entry name" value="INTEGRAL MEMBRANE PROTEIN-RELATED"/>
    <property type="match status" value="1"/>
</dbReference>
<dbReference type="PANTHER" id="PTHR33048">
    <property type="entry name" value="PTH11-LIKE INTEGRAL MEMBRANE PROTEIN (AFU_ORTHOLOGUE AFUA_5G11245)"/>
    <property type="match status" value="1"/>
</dbReference>
<dbReference type="EMBL" id="JAPDRK010000007">
    <property type="protein sequence ID" value="KAJ9610699.1"/>
    <property type="molecule type" value="Genomic_DNA"/>
</dbReference>
<evidence type="ECO:0000313" key="10">
    <source>
        <dbReference type="Proteomes" id="UP001172673"/>
    </source>
</evidence>
<feature type="transmembrane region" description="Helical" evidence="7">
    <location>
        <begin position="246"/>
        <end position="266"/>
    </location>
</feature>